<dbReference type="EMBL" id="DVFW01000042">
    <property type="protein sequence ID" value="HIQ81216.1"/>
    <property type="molecule type" value="Genomic_DNA"/>
</dbReference>
<dbReference type="HAMAP" id="MF_00083">
    <property type="entry name" value="Pept_tRNA_hydro_bact"/>
    <property type="match status" value="1"/>
</dbReference>
<dbReference type="Proteomes" id="UP000886787">
    <property type="component" value="Unassembled WGS sequence"/>
</dbReference>
<comment type="function">
    <text evidence="8">Hydrolyzes ribosome-free peptidyl-tRNAs (with 1 or more amino acids incorporated), which drop off the ribosome during protein synthesis, or as a result of ribosome stalling.</text>
</comment>
<evidence type="ECO:0000256" key="4">
    <source>
        <dbReference type="ARBA" id="ARBA00022884"/>
    </source>
</evidence>
<comment type="function">
    <text evidence="8">Catalyzes the release of premature peptidyl moieties from peptidyl-tRNA molecules trapped in stalled 50S ribosomal subunits, and thus maintains levels of free tRNAs and 50S ribosomes.</text>
</comment>
<accession>A0A9D1CUY5</accession>
<reference evidence="11" key="2">
    <citation type="journal article" date="2021" name="PeerJ">
        <title>Extensive microbial diversity within the chicken gut microbiome revealed by metagenomics and culture.</title>
        <authorList>
            <person name="Gilroy R."/>
            <person name="Ravi A."/>
            <person name="Getino M."/>
            <person name="Pursley I."/>
            <person name="Horton D.L."/>
            <person name="Alikhan N.F."/>
            <person name="Baker D."/>
            <person name="Gharbi K."/>
            <person name="Hall N."/>
            <person name="Watson M."/>
            <person name="Adriaenssens E.M."/>
            <person name="Foster-Nyarko E."/>
            <person name="Jarju S."/>
            <person name="Secka A."/>
            <person name="Antonio M."/>
            <person name="Oren A."/>
            <person name="Chaudhuri R.R."/>
            <person name="La Ragione R."/>
            <person name="Hildebrand F."/>
            <person name="Pallen M.J."/>
        </authorList>
    </citation>
    <scope>NUCLEOTIDE SEQUENCE</scope>
    <source>
        <strain evidence="11">ChiSjej1B19-3389</strain>
    </source>
</reference>
<evidence type="ECO:0000256" key="8">
    <source>
        <dbReference type="HAMAP-Rule" id="MF_00083"/>
    </source>
</evidence>
<evidence type="ECO:0000256" key="10">
    <source>
        <dbReference type="RuleBase" id="RU004320"/>
    </source>
</evidence>
<dbReference type="GO" id="GO:0005737">
    <property type="term" value="C:cytoplasm"/>
    <property type="evidence" value="ECO:0007669"/>
    <property type="project" value="UniProtKB-SubCell"/>
</dbReference>
<comment type="subcellular location">
    <subcellularLocation>
        <location evidence="8">Cytoplasm</location>
    </subcellularLocation>
</comment>
<keyword evidence="2 8" id="KW-0820">tRNA-binding</keyword>
<evidence type="ECO:0000256" key="1">
    <source>
        <dbReference type="ARBA" id="ARBA00013260"/>
    </source>
</evidence>
<dbReference type="EC" id="3.1.1.29" evidence="1 8"/>
<dbReference type="SUPFAM" id="SSF53178">
    <property type="entry name" value="Peptidyl-tRNA hydrolase-like"/>
    <property type="match status" value="1"/>
</dbReference>
<sequence length="202" mass="22537">MMHFLKKSKPLTGPVEYIVAGLGNPGREYENTRHNAGYITIEKLAEKHGTQLNRLKFKALYGECTISGRRTLLLKPQTFMNHSGQSVTQAMSFYKIPPAHVIILFDDVSLDVGRLRIRRKGSDGGQKGMRSIIYLSGKDDFPRIKLGIGAKPNPGWELADWVLSRFTPDELERLDTAACNACAAVELIINGEIDKAMNLYNS</sequence>
<evidence type="ECO:0000313" key="12">
    <source>
        <dbReference type="Proteomes" id="UP000886787"/>
    </source>
</evidence>
<evidence type="ECO:0000256" key="5">
    <source>
        <dbReference type="ARBA" id="ARBA00038063"/>
    </source>
</evidence>
<feature type="site" description="Stabilizes the basic form of H active site to accept a proton" evidence="8">
    <location>
        <position position="106"/>
    </location>
</feature>
<keyword evidence="4 8" id="KW-0694">RNA-binding</keyword>
<name>A0A9D1CUY5_9FIRM</name>
<dbReference type="Pfam" id="PF01195">
    <property type="entry name" value="Pept_tRNA_hydro"/>
    <property type="match status" value="1"/>
</dbReference>
<dbReference type="PANTHER" id="PTHR17224">
    <property type="entry name" value="PEPTIDYL-TRNA HYDROLASE"/>
    <property type="match status" value="1"/>
</dbReference>
<dbReference type="GO" id="GO:0000049">
    <property type="term" value="F:tRNA binding"/>
    <property type="evidence" value="ECO:0007669"/>
    <property type="project" value="UniProtKB-UniRule"/>
</dbReference>
<dbReference type="Gene3D" id="3.40.50.1470">
    <property type="entry name" value="Peptidyl-tRNA hydrolase"/>
    <property type="match status" value="1"/>
</dbReference>
<comment type="catalytic activity">
    <reaction evidence="6 8 9">
        <text>an N-acyl-L-alpha-aminoacyl-tRNA + H2O = an N-acyl-L-amino acid + a tRNA + H(+)</text>
        <dbReference type="Rhea" id="RHEA:54448"/>
        <dbReference type="Rhea" id="RHEA-COMP:10123"/>
        <dbReference type="Rhea" id="RHEA-COMP:13883"/>
        <dbReference type="ChEBI" id="CHEBI:15377"/>
        <dbReference type="ChEBI" id="CHEBI:15378"/>
        <dbReference type="ChEBI" id="CHEBI:59874"/>
        <dbReference type="ChEBI" id="CHEBI:78442"/>
        <dbReference type="ChEBI" id="CHEBI:138191"/>
        <dbReference type="EC" id="3.1.1.29"/>
    </reaction>
</comment>
<keyword evidence="3 8" id="KW-0378">Hydrolase</keyword>
<comment type="subunit">
    <text evidence="8">Monomer.</text>
</comment>
<dbReference type="PANTHER" id="PTHR17224:SF1">
    <property type="entry name" value="PEPTIDYL-TRNA HYDROLASE"/>
    <property type="match status" value="1"/>
</dbReference>
<evidence type="ECO:0000256" key="2">
    <source>
        <dbReference type="ARBA" id="ARBA00022555"/>
    </source>
</evidence>
<dbReference type="GO" id="GO:0072344">
    <property type="term" value="P:rescue of stalled ribosome"/>
    <property type="evidence" value="ECO:0007669"/>
    <property type="project" value="UniProtKB-UniRule"/>
</dbReference>
<comment type="similarity">
    <text evidence="5 8 10">Belongs to the PTH family.</text>
</comment>
<evidence type="ECO:0000256" key="9">
    <source>
        <dbReference type="RuleBase" id="RU000673"/>
    </source>
</evidence>
<dbReference type="GO" id="GO:0006515">
    <property type="term" value="P:protein quality control for misfolded or incompletely synthesized proteins"/>
    <property type="evidence" value="ECO:0007669"/>
    <property type="project" value="UniProtKB-UniRule"/>
</dbReference>
<dbReference type="InterPro" id="IPR036416">
    <property type="entry name" value="Pept_tRNA_hydro_sf"/>
</dbReference>
<reference evidence="11" key="1">
    <citation type="submission" date="2020-10" db="EMBL/GenBank/DDBJ databases">
        <authorList>
            <person name="Gilroy R."/>
        </authorList>
    </citation>
    <scope>NUCLEOTIDE SEQUENCE</scope>
    <source>
        <strain evidence="11">ChiSjej1B19-3389</strain>
    </source>
</reference>
<evidence type="ECO:0000313" key="11">
    <source>
        <dbReference type="EMBL" id="HIQ81216.1"/>
    </source>
</evidence>
<feature type="binding site" evidence="8">
    <location>
        <position position="79"/>
    </location>
    <ligand>
        <name>tRNA</name>
        <dbReference type="ChEBI" id="CHEBI:17843"/>
    </ligand>
</feature>
<dbReference type="InterPro" id="IPR018171">
    <property type="entry name" value="Pept_tRNA_hydro_CS"/>
</dbReference>
<feature type="binding site" evidence="8">
    <location>
        <position position="29"/>
    </location>
    <ligand>
        <name>tRNA</name>
        <dbReference type="ChEBI" id="CHEBI:17843"/>
    </ligand>
</feature>
<feature type="binding site" evidence="8">
    <location>
        <position position="81"/>
    </location>
    <ligand>
        <name>tRNA</name>
        <dbReference type="ChEBI" id="CHEBI:17843"/>
    </ligand>
</feature>
<comment type="caution">
    <text evidence="11">The sequence shown here is derived from an EMBL/GenBank/DDBJ whole genome shotgun (WGS) entry which is preliminary data.</text>
</comment>
<gene>
    <name evidence="8" type="primary">pth</name>
    <name evidence="11" type="ORF">IAD32_08055</name>
</gene>
<feature type="active site" description="Proton acceptor" evidence="8">
    <location>
        <position position="34"/>
    </location>
</feature>
<feature type="site" description="Discriminates between blocked and unblocked aminoacyl-tRNA" evidence="8">
    <location>
        <position position="24"/>
    </location>
</feature>
<dbReference type="PROSITE" id="PS01195">
    <property type="entry name" value="PEPT_TRNA_HYDROL_1"/>
    <property type="match status" value="1"/>
</dbReference>
<dbReference type="AlphaFoldDB" id="A0A9D1CUY5"/>
<comment type="caution">
    <text evidence="8">Lacks conserved residue(s) required for the propagation of feature annotation.</text>
</comment>
<dbReference type="CDD" id="cd00462">
    <property type="entry name" value="PTH"/>
    <property type="match status" value="1"/>
</dbReference>
<dbReference type="InterPro" id="IPR001328">
    <property type="entry name" value="Pept_tRNA_hydro"/>
</dbReference>
<proteinExistence type="inferred from homology"/>
<evidence type="ECO:0000256" key="6">
    <source>
        <dbReference type="ARBA" id="ARBA00048707"/>
    </source>
</evidence>
<evidence type="ECO:0000256" key="7">
    <source>
        <dbReference type="ARBA" id="ARBA00050038"/>
    </source>
</evidence>
<keyword evidence="8" id="KW-0963">Cytoplasm</keyword>
<organism evidence="11 12">
    <name type="scientific">Candidatus Scatavimonas merdigallinarum</name>
    <dbReference type="NCBI Taxonomy" id="2840914"/>
    <lineage>
        <taxon>Bacteria</taxon>
        <taxon>Bacillati</taxon>
        <taxon>Bacillota</taxon>
        <taxon>Clostridia</taxon>
        <taxon>Eubacteriales</taxon>
        <taxon>Oscillospiraceae</taxon>
        <taxon>Oscillospiraceae incertae sedis</taxon>
        <taxon>Candidatus Scatavimonas</taxon>
    </lineage>
</organism>
<evidence type="ECO:0000256" key="3">
    <source>
        <dbReference type="ARBA" id="ARBA00022801"/>
    </source>
</evidence>
<protein>
    <recommendedName>
        <fullName evidence="7 8">Peptidyl-tRNA hydrolase</fullName>
        <shortName evidence="8">Pth</shortName>
        <ecNumber evidence="1 8">3.1.1.29</ecNumber>
    </recommendedName>
</protein>
<dbReference type="FunFam" id="3.40.50.1470:FF:000001">
    <property type="entry name" value="Peptidyl-tRNA hydrolase"/>
    <property type="match status" value="1"/>
</dbReference>
<dbReference type="NCBIfam" id="TIGR00447">
    <property type="entry name" value="pth"/>
    <property type="match status" value="1"/>
</dbReference>
<dbReference type="GO" id="GO:0004045">
    <property type="term" value="F:peptidyl-tRNA hydrolase activity"/>
    <property type="evidence" value="ECO:0007669"/>
    <property type="project" value="UniProtKB-UniRule"/>
</dbReference>